<protein>
    <submittedName>
        <fullName evidence="2">Uncharacterized protein</fullName>
    </submittedName>
</protein>
<accession>A0ABP8CNY4</accession>
<sequence>MSTSRAAPNGDERRPSPAHRLKRAVSACLTKASRSSGAVGNMSVGSTPARGSCRLATHSPKPPSRFTARQTRYPPKSARNRRSSVSSCPRVSIPDLSLLIPPSDFVFSLTCQATQ</sequence>
<evidence type="ECO:0000256" key="1">
    <source>
        <dbReference type="SAM" id="MobiDB-lite"/>
    </source>
</evidence>
<evidence type="ECO:0000313" key="3">
    <source>
        <dbReference type="Proteomes" id="UP001501710"/>
    </source>
</evidence>
<name>A0ABP8CNY4_9ACTN</name>
<keyword evidence="3" id="KW-1185">Reference proteome</keyword>
<reference evidence="3" key="1">
    <citation type="journal article" date="2019" name="Int. J. Syst. Evol. Microbiol.">
        <title>The Global Catalogue of Microorganisms (GCM) 10K type strain sequencing project: providing services to taxonomists for standard genome sequencing and annotation.</title>
        <authorList>
            <consortium name="The Broad Institute Genomics Platform"/>
            <consortium name="The Broad Institute Genome Sequencing Center for Infectious Disease"/>
            <person name="Wu L."/>
            <person name="Ma J."/>
        </authorList>
    </citation>
    <scope>NUCLEOTIDE SEQUENCE [LARGE SCALE GENOMIC DNA]</scope>
    <source>
        <strain evidence="3">JCM 17440</strain>
    </source>
</reference>
<evidence type="ECO:0000313" key="2">
    <source>
        <dbReference type="EMBL" id="GAA4241442.1"/>
    </source>
</evidence>
<comment type="caution">
    <text evidence="2">The sequence shown here is derived from an EMBL/GenBank/DDBJ whole genome shotgun (WGS) entry which is preliminary data.</text>
</comment>
<dbReference type="Proteomes" id="UP001501710">
    <property type="component" value="Unassembled WGS sequence"/>
</dbReference>
<gene>
    <name evidence="2" type="ORF">GCM10022254_70280</name>
</gene>
<feature type="region of interest" description="Disordered" evidence="1">
    <location>
        <begin position="1"/>
        <end position="89"/>
    </location>
</feature>
<feature type="compositionally biased region" description="Polar residues" evidence="1">
    <location>
        <begin position="32"/>
        <end position="46"/>
    </location>
</feature>
<organism evidence="2 3">
    <name type="scientific">Actinomadura meridiana</name>
    <dbReference type="NCBI Taxonomy" id="559626"/>
    <lineage>
        <taxon>Bacteria</taxon>
        <taxon>Bacillati</taxon>
        <taxon>Actinomycetota</taxon>
        <taxon>Actinomycetes</taxon>
        <taxon>Streptosporangiales</taxon>
        <taxon>Thermomonosporaceae</taxon>
        <taxon>Actinomadura</taxon>
    </lineage>
</organism>
<dbReference type="EMBL" id="BAABAS010000028">
    <property type="protein sequence ID" value="GAA4241442.1"/>
    <property type="molecule type" value="Genomic_DNA"/>
</dbReference>
<proteinExistence type="predicted"/>